<comment type="caution">
    <text evidence="3">The sequence shown here is derived from an EMBL/GenBank/DDBJ whole genome shotgun (WGS) entry which is preliminary data.</text>
</comment>
<sequence length="757" mass="84614">MNEKARLTIKTKASGITRTGSVLKIDIDNAANGRDLTYLIAEDNVIKSGDDSVDAGTEEVAKRVEKLVALKKKQTKDTATNFFQISIKEIKRKDTAPESSELDNTINANAITLAKDAYVNGDFDISKNFDIFDHKRNAYDNPDEKYEAEVAKLDELETLLSTLKTDYATDLKTAANIQIDIDKLEKYKDTAAATPAGTEIERAIYDLDAWGGGKIYKSQVEQILKANANGFVLENTLRLLDNFAGTAVTRTITNLNDIKDGKYKGFDITEGAKVGAAADSTTFNPTNLNKNVRSREIFGKNAESDGTRYRVKINNFRFNNSSDKYFGHANYAEISDRKKLRGFQPGDIRANGTHTIHGTTGFNYGDDGTKVVVTTEYNDDKTPKTSDNTTSHADLTKKCFDILHLATDGTADNTDDIIRIAFTNNNFAELKHDNPTTDPTKYHDLLKKQILLLEKQKFKNTKPRAIMKRNDSPTGGFTKVAELEKAISDNNDNKNIKKIYEEFKKLSDSTTTKKTDSLFNALDALIKELRKTGPGGDTPKTWKSNLNADKVADTEIKKLTDAIKLAEDEIKKEGDAAVTAIAIKNQESIKLVNEIKKLFKLCQEAHEGLECDTVKDVKDNVKGLDKDDKSRLEAAVALKKETSDEGKLFYKIFSLESTSEYSDSEDKLDESLTDIKKHIEELEKLIKAKDTDTNTIGQIKKKLKEVESVDSDFKVDTVLSNWKSKLEARKTELQKKKDEKKDNTGGGNKPEKPWWKE</sequence>
<organism evidence="3 4">
    <name type="scientific">Paraglomus occultum</name>
    <dbReference type="NCBI Taxonomy" id="144539"/>
    <lineage>
        <taxon>Eukaryota</taxon>
        <taxon>Fungi</taxon>
        <taxon>Fungi incertae sedis</taxon>
        <taxon>Mucoromycota</taxon>
        <taxon>Glomeromycotina</taxon>
        <taxon>Glomeromycetes</taxon>
        <taxon>Paraglomerales</taxon>
        <taxon>Paraglomeraceae</taxon>
        <taxon>Paraglomus</taxon>
    </lineage>
</organism>
<accession>A0A9N9G979</accession>
<keyword evidence="4" id="KW-1185">Reference proteome</keyword>
<evidence type="ECO:0000313" key="3">
    <source>
        <dbReference type="EMBL" id="CAG8593860.1"/>
    </source>
</evidence>
<dbReference type="AlphaFoldDB" id="A0A9N9G979"/>
<feature type="region of interest" description="Disordered" evidence="2">
    <location>
        <begin position="731"/>
        <end position="757"/>
    </location>
</feature>
<protein>
    <submittedName>
        <fullName evidence="3">96_t:CDS:1</fullName>
    </submittedName>
</protein>
<dbReference type="Proteomes" id="UP000789572">
    <property type="component" value="Unassembled WGS sequence"/>
</dbReference>
<gene>
    <name evidence="3" type="ORF">POCULU_LOCUS7113</name>
</gene>
<proteinExistence type="predicted"/>
<dbReference type="EMBL" id="CAJVPJ010001506">
    <property type="protein sequence ID" value="CAG8593860.1"/>
    <property type="molecule type" value="Genomic_DNA"/>
</dbReference>
<evidence type="ECO:0000256" key="1">
    <source>
        <dbReference type="SAM" id="Coils"/>
    </source>
</evidence>
<name>A0A9N9G979_9GLOM</name>
<evidence type="ECO:0000256" key="2">
    <source>
        <dbReference type="SAM" id="MobiDB-lite"/>
    </source>
</evidence>
<feature type="coiled-coil region" evidence="1">
    <location>
        <begin position="665"/>
        <end position="692"/>
    </location>
</feature>
<evidence type="ECO:0000313" key="4">
    <source>
        <dbReference type="Proteomes" id="UP000789572"/>
    </source>
</evidence>
<reference evidence="3" key="1">
    <citation type="submission" date="2021-06" db="EMBL/GenBank/DDBJ databases">
        <authorList>
            <person name="Kallberg Y."/>
            <person name="Tangrot J."/>
            <person name="Rosling A."/>
        </authorList>
    </citation>
    <scope>NUCLEOTIDE SEQUENCE</scope>
    <source>
        <strain evidence="3">IA702</strain>
    </source>
</reference>
<dbReference type="OrthoDB" id="10684524at2759"/>
<keyword evidence="1" id="KW-0175">Coiled coil</keyword>